<gene>
    <name evidence="2" type="ORF">ACFODK_02300</name>
</gene>
<feature type="transmembrane region" description="Helical" evidence="1">
    <location>
        <begin position="21"/>
        <end position="38"/>
    </location>
</feature>
<dbReference type="EMBL" id="JBHRSU010000001">
    <property type="protein sequence ID" value="MFC3099718.1"/>
    <property type="molecule type" value="Genomic_DNA"/>
</dbReference>
<evidence type="ECO:0000313" key="3">
    <source>
        <dbReference type="Proteomes" id="UP001595378"/>
    </source>
</evidence>
<proteinExistence type="predicted"/>
<reference evidence="3" key="1">
    <citation type="journal article" date="2019" name="Int. J. Syst. Evol. Microbiol.">
        <title>The Global Catalogue of Microorganisms (GCM) 10K type strain sequencing project: providing services to taxonomists for standard genome sequencing and annotation.</title>
        <authorList>
            <consortium name="The Broad Institute Genomics Platform"/>
            <consortium name="The Broad Institute Genome Sequencing Center for Infectious Disease"/>
            <person name="Wu L."/>
            <person name="Ma J."/>
        </authorList>
    </citation>
    <scope>NUCLEOTIDE SEQUENCE [LARGE SCALE GENOMIC DNA]</scope>
    <source>
        <strain evidence="3">KCTC 52606</strain>
    </source>
</reference>
<protein>
    <submittedName>
        <fullName evidence="2">Uncharacterized protein</fullName>
    </submittedName>
</protein>
<keyword evidence="1" id="KW-0472">Membrane</keyword>
<accession>A0ABV7ECZ2</accession>
<dbReference type="RefSeq" id="WP_336917040.1">
    <property type="nucleotide sequence ID" value="NZ_JBANRN010000001.1"/>
</dbReference>
<keyword evidence="1" id="KW-1133">Transmembrane helix</keyword>
<comment type="caution">
    <text evidence="2">The sequence shown here is derived from an EMBL/GenBank/DDBJ whole genome shotgun (WGS) entry which is preliminary data.</text>
</comment>
<sequence>MSVSLVAPKEVKERRMRRSTLVAIAGLLMAVLISIYLVRPPGPGQVYRFRSDQYGLSESTALLLRNGDCLVLSRSEEDIGKTQADPGSEHRLFIIAGSQRVRSVRGENGPYLRDMRNGLIARPGDAIDAEIVFPRDAGGLADTLAVGWPLDFGCGQDLAKLFSISRVHR</sequence>
<dbReference type="Proteomes" id="UP001595378">
    <property type="component" value="Unassembled WGS sequence"/>
</dbReference>
<name>A0ABV7ECZ2_9SPHN</name>
<organism evidence="2 3">
    <name type="scientific">Alteraurantiacibacter lauratis</name>
    <dbReference type="NCBI Taxonomy" id="2054627"/>
    <lineage>
        <taxon>Bacteria</taxon>
        <taxon>Pseudomonadati</taxon>
        <taxon>Pseudomonadota</taxon>
        <taxon>Alphaproteobacteria</taxon>
        <taxon>Sphingomonadales</taxon>
        <taxon>Erythrobacteraceae</taxon>
        <taxon>Alteraurantiacibacter</taxon>
    </lineage>
</organism>
<keyword evidence="1" id="KW-0812">Transmembrane</keyword>
<keyword evidence="3" id="KW-1185">Reference proteome</keyword>
<evidence type="ECO:0000256" key="1">
    <source>
        <dbReference type="SAM" id="Phobius"/>
    </source>
</evidence>
<evidence type="ECO:0000313" key="2">
    <source>
        <dbReference type="EMBL" id="MFC3099718.1"/>
    </source>
</evidence>